<evidence type="ECO:0000313" key="3">
    <source>
        <dbReference type="Proteomes" id="UP000193911"/>
    </source>
</evidence>
<accession>A0ABD6RUN1</accession>
<dbReference type="Proteomes" id="UP000193911">
    <property type="component" value="Unassembled WGS sequence"/>
</dbReference>
<sequence length="188" mass="21260">MDLKELLEEELYKQVIQKVGDNKIDVVNNGNWIPKDKFNTLNDQLKTANATITDLKKSNKDNGELQTRVTDYESKVKDYEKKIQDMQFNYALEGALKSANVRNTKAVKALLNLEGIKLDGESLIGLNEQIEEIRKSDSYLFSEEQAQPKFSGVNPVDSSANKTAAKDTSNMSYTELCKYLEENPNAQI</sequence>
<dbReference type="RefSeq" id="WP_085333609.1">
    <property type="nucleotide sequence ID" value="NZ_MWJJ01000002.1"/>
</dbReference>
<evidence type="ECO:0000313" key="2">
    <source>
        <dbReference type="EMBL" id="OSB16700.1"/>
    </source>
</evidence>
<proteinExistence type="predicted"/>
<reference evidence="2 3" key="1">
    <citation type="submission" date="2017-02" db="EMBL/GenBank/DDBJ databases">
        <title>Differentiating clades of botulinum-neurotoxin-producing Clostridia with a simple, multiplex PCR assay.</title>
        <authorList>
            <person name="Williamson C.H.D."/>
            <person name="Vazquez A."/>
            <person name="Hill K."/>
            <person name="Smith T.J."/>
            <person name="Nottingham R."/>
            <person name="Stone N.E."/>
            <person name="Sobek C.J."/>
            <person name="Cocking J.H."/>
            <person name="Fernandez R.A."/>
            <person name="Caballero P.A."/>
            <person name="Leiser O.P."/>
            <person name="Keim P."/>
            <person name="Sahl J.W."/>
        </authorList>
    </citation>
    <scope>NUCLEOTIDE SEQUENCE [LARGE SCALE GENOMIC DNA]</scope>
    <source>
        <strain evidence="2 3">CLS_DGF_0088_06</strain>
    </source>
</reference>
<dbReference type="InterPro" id="IPR009636">
    <property type="entry name" value="SCAF"/>
</dbReference>
<name>A0ABD6RUN1_CLOSG</name>
<dbReference type="AlphaFoldDB" id="A0ABD6RUN1"/>
<gene>
    <name evidence="2" type="ORF">B2H94_10945</name>
</gene>
<evidence type="ECO:0000256" key="1">
    <source>
        <dbReference type="SAM" id="Coils"/>
    </source>
</evidence>
<feature type="coiled-coil region" evidence="1">
    <location>
        <begin position="38"/>
        <end position="89"/>
    </location>
</feature>
<comment type="caution">
    <text evidence="2">The sequence shown here is derived from an EMBL/GenBank/DDBJ whole genome shotgun (WGS) entry which is preliminary data.</text>
</comment>
<organism evidence="2 3">
    <name type="scientific">Clostridium sporogenes</name>
    <dbReference type="NCBI Taxonomy" id="1509"/>
    <lineage>
        <taxon>Bacteria</taxon>
        <taxon>Bacillati</taxon>
        <taxon>Bacillota</taxon>
        <taxon>Clostridia</taxon>
        <taxon>Eubacteriales</taxon>
        <taxon>Clostridiaceae</taxon>
        <taxon>Clostridium</taxon>
    </lineage>
</organism>
<dbReference type="EMBL" id="MWJJ01000002">
    <property type="protein sequence ID" value="OSB16700.1"/>
    <property type="molecule type" value="Genomic_DNA"/>
</dbReference>
<protein>
    <submittedName>
        <fullName evidence="2">Scaffolding protein</fullName>
    </submittedName>
</protein>
<dbReference type="Pfam" id="PF06810">
    <property type="entry name" value="Phage_scaffold"/>
    <property type="match status" value="1"/>
</dbReference>
<keyword evidence="1" id="KW-0175">Coiled coil</keyword>